<name>A0ACC2AD37_DIPCM</name>
<evidence type="ECO:0000313" key="1">
    <source>
        <dbReference type="EMBL" id="KAJ7515479.1"/>
    </source>
</evidence>
<comment type="caution">
    <text evidence="1">The sequence shown here is derived from an EMBL/GenBank/DDBJ whole genome shotgun (WGS) entry which is preliminary data.</text>
</comment>
<proteinExistence type="predicted"/>
<accession>A0ACC2AD37</accession>
<protein>
    <submittedName>
        <fullName evidence="1">Uncharacterized protein</fullName>
    </submittedName>
</protein>
<dbReference type="Proteomes" id="UP001162992">
    <property type="component" value="Chromosome 22"/>
</dbReference>
<gene>
    <name evidence="1" type="ORF">O6H91_22G014500</name>
</gene>
<evidence type="ECO:0000313" key="2">
    <source>
        <dbReference type="Proteomes" id="UP001162992"/>
    </source>
</evidence>
<dbReference type="EMBL" id="CM055113">
    <property type="protein sequence ID" value="KAJ7515479.1"/>
    <property type="molecule type" value="Genomic_DNA"/>
</dbReference>
<sequence>MPLAFNKLTSLEHKKNSYLIRKLQFLTTKSLETSIHEIEIDNSSKNHLNLQLGSLGSGLSVQLVMNALESWSHCPCCLPLGLSCIHRLALCYFVDELLLLWQNPIDDNRNVSALEPTEVRCLGKQRSSNTG</sequence>
<keyword evidence="2" id="KW-1185">Reference proteome</keyword>
<reference evidence="2" key="1">
    <citation type="journal article" date="2024" name="Proc. Natl. Acad. Sci. U.S.A.">
        <title>Extraordinary preservation of gene collinearity over three hundred million years revealed in homosporous lycophytes.</title>
        <authorList>
            <person name="Li C."/>
            <person name="Wickell D."/>
            <person name="Kuo L.Y."/>
            <person name="Chen X."/>
            <person name="Nie B."/>
            <person name="Liao X."/>
            <person name="Peng D."/>
            <person name="Ji J."/>
            <person name="Jenkins J."/>
            <person name="Williams M."/>
            <person name="Shu S."/>
            <person name="Plott C."/>
            <person name="Barry K."/>
            <person name="Rajasekar S."/>
            <person name="Grimwood J."/>
            <person name="Han X."/>
            <person name="Sun S."/>
            <person name="Hou Z."/>
            <person name="He W."/>
            <person name="Dai G."/>
            <person name="Sun C."/>
            <person name="Schmutz J."/>
            <person name="Leebens-Mack J.H."/>
            <person name="Li F.W."/>
            <person name="Wang L."/>
        </authorList>
    </citation>
    <scope>NUCLEOTIDE SEQUENCE [LARGE SCALE GENOMIC DNA]</scope>
    <source>
        <strain evidence="2">cv. PW_Plant_1</strain>
    </source>
</reference>
<organism evidence="1 2">
    <name type="scientific">Diphasiastrum complanatum</name>
    <name type="common">Issler's clubmoss</name>
    <name type="synonym">Lycopodium complanatum</name>
    <dbReference type="NCBI Taxonomy" id="34168"/>
    <lineage>
        <taxon>Eukaryota</taxon>
        <taxon>Viridiplantae</taxon>
        <taxon>Streptophyta</taxon>
        <taxon>Embryophyta</taxon>
        <taxon>Tracheophyta</taxon>
        <taxon>Lycopodiopsida</taxon>
        <taxon>Lycopodiales</taxon>
        <taxon>Lycopodiaceae</taxon>
        <taxon>Lycopodioideae</taxon>
        <taxon>Diphasiastrum</taxon>
    </lineage>
</organism>